<protein>
    <recommendedName>
        <fullName evidence="2">site-specific DNA-methyltransferase (adenine-specific)</fullName>
        <ecNumber evidence="2">2.1.1.72</ecNumber>
    </recommendedName>
</protein>
<dbReference type="Pfam" id="PF13588">
    <property type="entry name" value="HSDR_N_2"/>
    <property type="match status" value="1"/>
</dbReference>
<dbReference type="AlphaFoldDB" id="A0AA92TKX5"/>
<feature type="domain" description="Type I restriction enzyme R protein N-terminal" evidence="9">
    <location>
        <begin position="39"/>
        <end position="148"/>
    </location>
</feature>
<dbReference type="GO" id="GO:0009307">
    <property type="term" value="P:DNA restriction-modification system"/>
    <property type="evidence" value="ECO:0007669"/>
    <property type="project" value="UniProtKB-KW"/>
</dbReference>
<evidence type="ECO:0000256" key="4">
    <source>
        <dbReference type="ARBA" id="ARBA00022679"/>
    </source>
</evidence>
<keyword evidence="10" id="KW-0540">Nuclease</keyword>
<accession>A0AA92TKX5</accession>
<dbReference type="PROSITE" id="PS00092">
    <property type="entry name" value="N6_MTASE"/>
    <property type="match status" value="1"/>
</dbReference>
<dbReference type="Proteomes" id="UP000286113">
    <property type="component" value="Unassembled WGS sequence"/>
</dbReference>
<dbReference type="Pfam" id="PF02384">
    <property type="entry name" value="N6_Mtase"/>
    <property type="match status" value="1"/>
</dbReference>
<dbReference type="EC" id="2.1.1.72" evidence="2"/>
<keyword evidence="5" id="KW-0949">S-adenosyl-L-methionine</keyword>
<dbReference type="GO" id="GO:0009007">
    <property type="term" value="F:site-specific DNA-methyltransferase (adenine-specific) activity"/>
    <property type="evidence" value="ECO:0007669"/>
    <property type="project" value="UniProtKB-EC"/>
</dbReference>
<dbReference type="EMBL" id="QRVN01000021">
    <property type="protein sequence ID" value="RGS46391.1"/>
    <property type="molecule type" value="Genomic_DNA"/>
</dbReference>
<keyword evidence="3" id="KW-0489">Methyltransferase</keyword>
<keyword evidence="10" id="KW-0378">Hydrolase</keyword>
<evidence type="ECO:0000256" key="2">
    <source>
        <dbReference type="ARBA" id="ARBA00011900"/>
    </source>
</evidence>
<evidence type="ECO:0000259" key="9">
    <source>
        <dbReference type="Pfam" id="PF13588"/>
    </source>
</evidence>
<dbReference type="PANTHER" id="PTHR42998:SF1">
    <property type="entry name" value="TYPE I RESTRICTION ENZYME HINDI METHYLASE SUBUNIT"/>
    <property type="match status" value="1"/>
</dbReference>
<evidence type="ECO:0000256" key="3">
    <source>
        <dbReference type="ARBA" id="ARBA00022603"/>
    </source>
</evidence>
<dbReference type="GO" id="GO:0032259">
    <property type="term" value="P:methylation"/>
    <property type="evidence" value="ECO:0007669"/>
    <property type="project" value="UniProtKB-KW"/>
</dbReference>
<dbReference type="Gene3D" id="1.20.1260.30">
    <property type="match status" value="1"/>
</dbReference>
<evidence type="ECO:0000256" key="7">
    <source>
        <dbReference type="ARBA" id="ARBA00047942"/>
    </source>
</evidence>
<evidence type="ECO:0000256" key="1">
    <source>
        <dbReference type="ARBA" id="ARBA00006594"/>
    </source>
</evidence>
<keyword evidence="10" id="KW-0255">Endonuclease</keyword>
<dbReference type="InterPro" id="IPR002052">
    <property type="entry name" value="DNA_methylase_N6_adenine_CS"/>
</dbReference>
<keyword evidence="4" id="KW-0808">Transferase</keyword>
<comment type="catalytic activity">
    <reaction evidence="7">
        <text>a 2'-deoxyadenosine in DNA + S-adenosyl-L-methionine = an N(6)-methyl-2'-deoxyadenosine in DNA + S-adenosyl-L-homocysteine + H(+)</text>
        <dbReference type="Rhea" id="RHEA:15197"/>
        <dbReference type="Rhea" id="RHEA-COMP:12418"/>
        <dbReference type="Rhea" id="RHEA-COMP:12419"/>
        <dbReference type="ChEBI" id="CHEBI:15378"/>
        <dbReference type="ChEBI" id="CHEBI:57856"/>
        <dbReference type="ChEBI" id="CHEBI:59789"/>
        <dbReference type="ChEBI" id="CHEBI:90615"/>
        <dbReference type="ChEBI" id="CHEBI:90616"/>
        <dbReference type="EC" id="2.1.1.72"/>
    </reaction>
</comment>
<evidence type="ECO:0000259" key="8">
    <source>
        <dbReference type="Pfam" id="PF02384"/>
    </source>
</evidence>
<dbReference type="GO" id="GO:0004519">
    <property type="term" value="F:endonuclease activity"/>
    <property type="evidence" value="ECO:0007669"/>
    <property type="project" value="UniProtKB-KW"/>
</dbReference>
<dbReference type="Gene3D" id="3.40.50.150">
    <property type="entry name" value="Vaccinia Virus protein VP39"/>
    <property type="match status" value="1"/>
</dbReference>
<dbReference type="InterPro" id="IPR003356">
    <property type="entry name" value="DNA_methylase_A-5"/>
</dbReference>
<evidence type="ECO:0000313" key="10">
    <source>
        <dbReference type="EMBL" id="RGS46391.1"/>
    </source>
</evidence>
<feature type="domain" description="DNA methylase adenine-specific" evidence="8">
    <location>
        <begin position="303"/>
        <end position="628"/>
    </location>
</feature>
<evidence type="ECO:0000256" key="5">
    <source>
        <dbReference type="ARBA" id="ARBA00022691"/>
    </source>
</evidence>
<dbReference type="InterPro" id="IPR029063">
    <property type="entry name" value="SAM-dependent_MTases_sf"/>
</dbReference>
<keyword evidence="6" id="KW-0680">Restriction system</keyword>
<comment type="caution">
    <text evidence="10">The sequence shown here is derived from an EMBL/GenBank/DDBJ whole genome shotgun (WGS) entry which is preliminary data.</text>
</comment>
<dbReference type="PANTHER" id="PTHR42998">
    <property type="entry name" value="TYPE I RESTRICTION ENZYME HINDVIIP M PROTEIN-RELATED"/>
    <property type="match status" value="1"/>
</dbReference>
<reference evidence="10 11" key="1">
    <citation type="submission" date="2018-08" db="EMBL/GenBank/DDBJ databases">
        <title>A genome reference for cultivated species of the human gut microbiota.</title>
        <authorList>
            <person name="Zou Y."/>
            <person name="Xue W."/>
            <person name="Luo G."/>
        </authorList>
    </citation>
    <scope>NUCLEOTIDE SEQUENCE [LARGE SCALE GENOMIC DNA]</scope>
    <source>
        <strain evidence="10 11">AF22-1</strain>
    </source>
</reference>
<evidence type="ECO:0000313" key="11">
    <source>
        <dbReference type="Proteomes" id="UP000286113"/>
    </source>
</evidence>
<dbReference type="InterPro" id="IPR052916">
    <property type="entry name" value="Type-I_RE_MTase_Subunit"/>
</dbReference>
<dbReference type="PRINTS" id="PR00507">
    <property type="entry name" value="N12N6MTFRASE"/>
</dbReference>
<dbReference type="InterPro" id="IPR029464">
    <property type="entry name" value="HSDR_N"/>
</dbReference>
<dbReference type="InterPro" id="IPR038333">
    <property type="entry name" value="T1MK-like_N_sf"/>
</dbReference>
<dbReference type="GO" id="GO:0008170">
    <property type="term" value="F:N-methyltransferase activity"/>
    <property type="evidence" value="ECO:0007669"/>
    <property type="project" value="InterPro"/>
</dbReference>
<dbReference type="SUPFAM" id="SSF53335">
    <property type="entry name" value="S-adenosyl-L-methionine-dependent methyltransferases"/>
    <property type="match status" value="1"/>
</dbReference>
<dbReference type="GO" id="GO:0003677">
    <property type="term" value="F:DNA binding"/>
    <property type="evidence" value="ECO:0007669"/>
    <property type="project" value="InterPro"/>
</dbReference>
<sequence>MDELIEKANKEGLISFVGEEKNQLYYKKLGHTVSFLEEKEQVRLKVYLELYFKYHFPLTQISLNYPPTSSKMEDLVVYKEQERCTPYIMVVCRNSQISESEFQQVVTNSCYRALELSDNEMFVIVTNGIKMECWYCAKNRKYQIPDIPSFGKTKVPHYRYVKGGGKNGIVGNDIATIDNASLTSLFKQAHNSLWAGGQLNPSEAFDELDKLIFCKIWDERQERKEGEPYAFQVINEDGLTDEDVNNRRLKENAALFNRVNKLYEEGRKKDPAVFRDSIRLSPEKIRTVVSYLEGVNLSMTDLDSKGHAFETFMDSFFRGNFGQYFTPRNIVSFIVSVLPITNTSKVMDTSCGSGGFLLYALDKVRKQASDIYPDYRKSKQSKEKWYKHWHDFASNNLFGIEISEQISRAAKMNMIIHDDGHTNVVTSDGLVKDTDIQDEYGNLGFKYGTFDFIITNPPFGSRISARESEYLKNYYFGCKLYDWLDGPNCMKFNDVAKIREAQSSEVLFLEQDYKYLKEGGILAAVIPDGILSNSSLLYVRDQLSIWYQVLAIVSLPQYTFASTGAGVKSSILFLKKKTKEEVIRAESIVSCIKEDLLKQYGFAKAYKELQRAKNQEIKTVLSESKFDTSIDEVNKIKAEINLVYNEKISKLKSKLQDAYKKEYMKKMPNYKVFMALIENVGYDSTGRTSSVNNLKDIEGLLTDFIKKNL</sequence>
<gene>
    <name evidence="10" type="ORF">DWX90_10260</name>
</gene>
<organism evidence="10 11">
    <name type="scientific">Segatella copri</name>
    <dbReference type="NCBI Taxonomy" id="165179"/>
    <lineage>
        <taxon>Bacteria</taxon>
        <taxon>Pseudomonadati</taxon>
        <taxon>Bacteroidota</taxon>
        <taxon>Bacteroidia</taxon>
        <taxon>Bacteroidales</taxon>
        <taxon>Prevotellaceae</taxon>
        <taxon>Segatella</taxon>
    </lineage>
</organism>
<comment type="similarity">
    <text evidence="1">Belongs to the N(4)/N(6)-methyltransferase family.</text>
</comment>
<proteinExistence type="inferred from homology"/>
<name>A0AA92TKX5_9BACT</name>
<evidence type="ECO:0000256" key="6">
    <source>
        <dbReference type="ARBA" id="ARBA00022747"/>
    </source>
</evidence>